<evidence type="ECO:0000256" key="2">
    <source>
        <dbReference type="SAM" id="MobiDB-lite"/>
    </source>
</evidence>
<evidence type="ECO:0000313" key="5">
    <source>
        <dbReference type="Proteomes" id="UP001321486"/>
    </source>
</evidence>
<dbReference type="InterPro" id="IPR045857">
    <property type="entry name" value="O16G_dom_2"/>
</dbReference>
<dbReference type="Pfam" id="PF00128">
    <property type="entry name" value="Alpha-amylase"/>
    <property type="match status" value="1"/>
</dbReference>
<dbReference type="PANTHER" id="PTHR10357:SF179">
    <property type="entry name" value="NEUTRAL AND BASIC AMINO ACID TRANSPORT PROTEIN RBAT"/>
    <property type="match status" value="1"/>
</dbReference>
<dbReference type="Proteomes" id="UP001321486">
    <property type="component" value="Chromosome"/>
</dbReference>
<keyword evidence="5" id="KW-1185">Reference proteome</keyword>
<protein>
    <submittedName>
        <fullName evidence="4">Glycosidase</fullName>
    </submittedName>
</protein>
<dbReference type="RefSeq" id="WP_286344917.1">
    <property type="nucleotide sequence ID" value="NZ_AP027732.1"/>
</dbReference>
<dbReference type="InterPro" id="IPR017853">
    <property type="entry name" value="GH"/>
</dbReference>
<dbReference type="SUPFAM" id="SSF51445">
    <property type="entry name" value="(Trans)glycosidases"/>
    <property type="match status" value="1"/>
</dbReference>
<dbReference type="InterPro" id="IPR006047">
    <property type="entry name" value="GH13_cat_dom"/>
</dbReference>
<dbReference type="Gene3D" id="3.20.20.80">
    <property type="entry name" value="Glycosidases"/>
    <property type="match status" value="1"/>
</dbReference>
<gene>
    <name evidence="4" type="ORF">GCM10025867_00770</name>
</gene>
<proteinExistence type="inferred from homology"/>
<keyword evidence="4" id="KW-0378">Hydrolase</keyword>
<reference evidence="5" key="1">
    <citation type="journal article" date="2019" name="Int. J. Syst. Evol. Microbiol.">
        <title>The Global Catalogue of Microorganisms (GCM) 10K type strain sequencing project: providing services to taxonomists for standard genome sequencing and annotation.</title>
        <authorList>
            <consortium name="The Broad Institute Genomics Platform"/>
            <consortium name="The Broad Institute Genome Sequencing Center for Infectious Disease"/>
            <person name="Wu L."/>
            <person name="Ma J."/>
        </authorList>
    </citation>
    <scope>NUCLEOTIDE SEQUENCE [LARGE SCALE GENOMIC DNA]</scope>
    <source>
        <strain evidence="5">NBRC 108728</strain>
    </source>
</reference>
<feature type="domain" description="Glycosyl hydrolase family 13 catalytic" evidence="3">
    <location>
        <begin position="21"/>
        <end position="433"/>
    </location>
</feature>
<sequence length="557" mass="61944">MTDSTPTIDNSAWWRQAAIYQIYPRSFADGNGDGIGDLTGVLNRVDYLGSLGVDAVWFSPFYPSALADGGYDVDDYRDVDPAIGTLDEFDAVIAELHARNLKVIIDIVPNHSSNRHARFREALSAEPGAPARRRYIFRDGKGLSGELPPNDWQSFFGGPAWTRVPDGQWYFHLFTPQQPDWNWDNPDVREDFLQTLRFWGDRGVDGFRVDVAMALAKDLHEPYPAWETVSANLPEPMGSGGRSRFADGNHPLVDRDELVDIYSSWRHLFDSYDPPLFAVGETWVEPHRLIRYSSPDSLGQAFNFDFLWNPWDARSFRDVVHDSLDRAHASGTSSTWVLSNHDIIRHATRFAPSPLPQSRRSTSAVPLPPGAREHGLRRATAATLLALALPGSAYLYQGEELGLHEVTDIPDDARQDPQGRSIDGIFATRDGSRVPLPWTSSKPFFGFSTGGSHLPQPDWFADVSVESESASPASTLSLYRSALALRRRLQSGEELEWIDLGPDVVAFRRPGGWTSVTNFGSDPVQLPEGEIRLTSGPLQGGLLASETTAWLERSDRA</sequence>
<evidence type="ECO:0000259" key="3">
    <source>
        <dbReference type="SMART" id="SM00642"/>
    </source>
</evidence>
<dbReference type="PANTHER" id="PTHR10357">
    <property type="entry name" value="ALPHA-AMYLASE FAMILY MEMBER"/>
    <property type="match status" value="1"/>
</dbReference>
<dbReference type="Gene3D" id="3.90.400.10">
    <property type="entry name" value="Oligo-1,6-glucosidase, Domain 2"/>
    <property type="match status" value="1"/>
</dbReference>
<dbReference type="SMART" id="SM00642">
    <property type="entry name" value="Aamy"/>
    <property type="match status" value="1"/>
</dbReference>
<dbReference type="CDD" id="cd11332">
    <property type="entry name" value="AmyAc_OligoGlu_TS"/>
    <property type="match status" value="1"/>
</dbReference>
<keyword evidence="4" id="KW-0326">Glycosidase</keyword>
<organism evidence="4 5">
    <name type="scientific">Frondihabitans sucicola</name>
    <dbReference type="NCBI Taxonomy" id="1268041"/>
    <lineage>
        <taxon>Bacteria</taxon>
        <taxon>Bacillati</taxon>
        <taxon>Actinomycetota</taxon>
        <taxon>Actinomycetes</taxon>
        <taxon>Micrococcales</taxon>
        <taxon>Microbacteriaceae</taxon>
        <taxon>Frondihabitans</taxon>
    </lineage>
</organism>
<evidence type="ECO:0000256" key="1">
    <source>
        <dbReference type="ARBA" id="ARBA00008061"/>
    </source>
</evidence>
<accession>A0ABM8GHK1</accession>
<name>A0ABM8GHK1_9MICO</name>
<feature type="region of interest" description="Disordered" evidence="2">
    <location>
        <begin position="353"/>
        <end position="372"/>
    </location>
</feature>
<dbReference type="EMBL" id="AP027732">
    <property type="protein sequence ID" value="BDZ47836.1"/>
    <property type="molecule type" value="Genomic_DNA"/>
</dbReference>
<comment type="similarity">
    <text evidence="1">Belongs to the glycosyl hydrolase 13 family.</text>
</comment>
<dbReference type="GO" id="GO:0016798">
    <property type="term" value="F:hydrolase activity, acting on glycosyl bonds"/>
    <property type="evidence" value="ECO:0007669"/>
    <property type="project" value="UniProtKB-KW"/>
</dbReference>
<evidence type="ECO:0000313" key="4">
    <source>
        <dbReference type="EMBL" id="BDZ47836.1"/>
    </source>
</evidence>